<keyword evidence="1" id="KW-0472">Membrane</keyword>
<keyword evidence="1" id="KW-1133">Transmembrane helix</keyword>
<protein>
    <submittedName>
        <fullName evidence="2">Uncharacterized protein</fullName>
    </submittedName>
</protein>
<accession>A0ABV8KAG5</accession>
<organism evidence="2 3">
    <name type="scientific">Paenibacillus xanthanilyticus</name>
    <dbReference type="NCBI Taxonomy" id="1783531"/>
    <lineage>
        <taxon>Bacteria</taxon>
        <taxon>Bacillati</taxon>
        <taxon>Bacillota</taxon>
        <taxon>Bacilli</taxon>
        <taxon>Bacillales</taxon>
        <taxon>Paenibacillaceae</taxon>
        <taxon>Paenibacillus</taxon>
    </lineage>
</organism>
<reference evidence="3" key="1">
    <citation type="journal article" date="2019" name="Int. J. Syst. Evol. Microbiol.">
        <title>The Global Catalogue of Microorganisms (GCM) 10K type strain sequencing project: providing services to taxonomists for standard genome sequencing and annotation.</title>
        <authorList>
            <consortium name="The Broad Institute Genomics Platform"/>
            <consortium name="The Broad Institute Genome Sequencing Center for Infectious Disease"/>
            <person name="Wu L."/>
            <person name="Ma J."/>
        </authorList>
    </citation>
    <scope>NUCLEOTIDE SEQUENCE [LARGE SCALE GENOMIC DNA]</scope>
    <source>
        <strain evidence="3">IBRC-M 10987</strain>
    </source>
</reference>
<dbReference type="Proteomes" id="UP001595715">
    <property type="component" value="Unassembled WGS sequence"/>
</dbReference>
<name>A0ABV8KAG5_9BACL</name>
<keyword evidence="1" id="KW-0812">Transmembrane</keyword>
<evidence type="ECO:0000313" key="2">
    <source>
        <dbReference type="EMBL" id="MFC4102887.1"/>
    </source>
</evidence>
<evidence type="ECO:0000313" key="3">
    <source>
        <dbReference type="Proteomes" id="UP001595715"/>
    </source>
</evidence>
<evidence type="ECO:0000256" key="1">
    <source>
        <dbReference type="SAM" id="Phobius"/>
    </source>
</evidence>
<dbReference type="RefSeq" id="WP_377721490.1">
    <property type="nucleotide sequence ID" value="NZ_JBHSAM010000034.1"/>
</dbReference>
<sequence>MASLVPPFELDTAIMIGGTAAHTEEVMLMFYIVWGCIFTVITLTIVAKGGRRK</sequence>
<dbReference type="EMBL" id="JBHSAM010000034">
    <property type="protein sequence ID" value="MFC4102887.1"/>
    <property type="molecule type" value="Genomic_DNA"/>
</dbReference>
<gene>
    <name evidence="2" type="ORF">ACFOZ8_25015</name>
</gene>
<feature type="transmembrane region" description="Helical" evidence="1">
    <location>
        <begin position="28"/>
        <end position="47"/>
    </location>
</feature>
<keyword evidence="3" id="KW-1185">Reference proteome</keyword>
<comment type="caution">
    <text evidence="2">The sequence shown here is derived from an EMBL/GenBank/DDBJ whole genome shotgun (WGS) entry which is preliminary data.</text>
</comment>
<proteinExistence type="predicted"/>